<keyword evidence="2" id="KW-1003">Cell membrane</keyword>
<evidence type="ECO:0000256" key="3">
    <source>
        <dbReference type="ARBA" id="ARBA00022692"/>
    </source>
</evidence>
<evidence type="ECO:0000313" key="8">
    <source>
        <dbReference type="EMBL" id="RXG25452.1"/>
    </source>
</evidence>
<dbReference type="InterPro" id="IPR010432">
    <property type="entry name" value="RDD"/>
</dbReference>
<evidence type="ECO:0000313" key="9">
    <source>
        <dbReference type="Proteomes" id="UP000290608"/>
    </source>
</evidence>
<evidence type="ECO:0000256" key="4">
    <source>
        <dbReference type="ARBA" id="ARBA00022989"/>
    </source>
</evidence>
<comment type="caution">
    <text evidence="8">The sequence shown here is derived from an EMBL/GenBank/DDBJ whole genome shotgun (WGS) entry which is preliminary data.</text>
</comment>
<feature type="domain" description="RDD" evidence="7">
    <location>
        <begin position="12"/>
        <end position="139"/>
    </location>
</feature>
<organism evidence="8 9">
    <name type="scientific">Leeuwenhoekiella marinoflava</name>
    <dbReference type="NCBI Taxonomy" id="988"/>
    <lineage>
        <taxon>Bacteria</taxon>
        <taxon>Pseudomonadati</taxon>
        <taxon>Bacteroidota</taxon>
        <taxon>Flavobacteriia</taxon>
        <taxon>Flavobacteriales</taxon>
        <taxon>Flavobacteriaceae</taxon>
        <taxon>Leeuwenhoekiella</taxon>
    </lineage>
</organism>
<proteinExistence type="predicted"/>
<evidence type="ECO:0000256" key="6">
    <source>
        <dbReference type="SAM" id="Phobius"/>
    </source>
</evidence>
<name>A0A4V1KRM7_9FLAO</name>
<feature type="transmembrane region" description="Helical" evidence="6">
    <location>
        <begin position="59"/>
        <end position="77"/>
    </location>
</feature>
<accession>A0A4V1KRM7</accession>
<reference evidence="8 9" key="1">
    <citation type="submission" date="2018-07" db="EMBL/GenBank/DDBJ databases">
        <title>Leeuwenhoekiella genomics.</title>
        <authorList>
            <person name="Tahon G."/>
            <person name="Willems A."/>
        </authorList>
    </citation>
    <scope>NUCLEOTIDE SEQUENCE [LARGE SCALE GENOMIC DNA]</scope>
    <source>
        <strain evidence="8 9">LMG 1345</strain>
    </source>
</reference>
<dbReference type="Proteomes" id="UP000290608">
    <property type="component" value="Unassembled WGS sequence"/>
</dbReference>
<feature type="transmembrane region" description="Helical" evidence="6">
    <location>
        <begin position="18"/>
        <end position="39"/>
    </location>
</feature>
<dbReference type="PANTHER" id="PTHR36115">
    <property type="entry name" value="PROLINE-RICH ANTIGEN HOMOLOG-RELATED"/>
    <property type="match status" value="1"/>
</dbReference>
<dbReference type="AlphaFoldDB" id="A0A4V1KRM7"/>
<gene>
    <name evidence="8" type="ORF">DSL99_3486</name>
</gene>
<dbReference type="Pfam" id="PF06271">
    <property type="entry name" value="RDD"/>
    <property type="match status" value="1"/>
</dbReference>
<evidence type="ECO:0000256" key="1">
    <source>
        <dbReference type="ARBA" id="ARBA00004651"/>
    </source>
</evidence>
<evidence type="ECO:0000259" key="7">
    <source>
        <dbReference type="Pfam" id="PF06271"/>
    </source>
</evidence>
<keyword evidence="5 6" id="KW-0472">Membrane</keyword>
<evidence type="ECO:0000256" key="2">
    <source>
        <dbReference type="ARBA" id="ARBA00022475"/>
    </source>
</evidence>
<dbReference type="RefSeq" id="WP_073100572.1">
    <property type="nucleotide sequence ID" value="NZ_JBALUR010000020.1"/>
</dbReference>
<dbReference type="GO" id="GO:0005886">
    <property type="term" value="C:plasma membrane"/>
    <property type="evidence" value="ECO:0007669"/>
    <property type="project" value="UniProtKB-SubCell"/>
</dbReference>
<evidence type="ECO:0000256" key="5">
    <source>
        <dbReference type="ARBA" id="ARBA00023136"/>
    </source>
</evidence>
<dbReference type="EMBL" id="QOVL01000022">
    <property type="protein sequence ID" value="RXG25452.1"/>
    <property type="molecule type" value="Genomic_DNA"/>
</dbReference>
<comment type="subcellular location">
    <subcellularLocation>
        <location evidence="1">Cell membrane</location>
        <topology evidence="1">Multi-pass membrane protein</topology>
    </subcellularLocation>
</comment>
<sequence length="151" mass="17139">MNEKITHGYKLASKGKRLIATLTEGIIFGIIILGIYLITGKSISEFWTDLDSDFEFLDIVYSLVTGIIIGAIFYPIFTGNLGHKIFNIKVISEETGEDYKKPEKGAIREGLKHVLGLLLIPSIWILWDEKNQNLYDKITKTLVVEKNTNEY</sequence>
<keyword evidence="4 6" id="KW-1133">Transmembrane helix</keyword>
<dbReference type="InterPro" id="IPR051791">
    <property type="entry name" value="Pra-immunoreactive"/>
</dbReference>
<dbReference type="STRING" id="1122159.SAMN02745246_03600"/>
<keyword evidence="3 6" id="KW-0812">Transmembrane</keyword>
<protein>
    <submittedName>
        <fullName evidence="8">Putative RDD family membrane protein YckC</fullName>
    </submittedName>
</protein>